<proteinExistence type="predicted"/>
<organism evidence="2 3">
    <name type="scientific">Lacticaseibacillus paracasei subsp. paracasei Lpp123</name>
    <dbReference type="NCBI Taxonomy" id="1256201"/>
    <lineage>
        <taxon>Bacteria</taxon>
        <taxon>Bacillati</taxon>
        <taxon>Bacillota</taxon>
        <taxon>Bacilli</taxon>
        <taxon>Lactobacillales</taxon>
        <taxon>Lactobacillaceae</taxon>
        <taxon>Lacticaseibacillus</taxon>
    </lineage>
</organism>
<dbReference type="EMBL" id="ANJW01000157">
    <property type="protein sequence ID" value="EPC57775.1"/>
    <property type="molecule type" value="Genomic_DNA"/>
</dbReference>
<dbReference type="InterPro" id="IPR051088">
    <property type="entry name" value="PTS_Sugar-EIIC/EIIB"/>
</dbReference>
<dbReference type="Proteomes" id="UP000014316">
    <property type="component" value="Unassembled WGS sequence"/>
</dbReference>
<sequence>MNAFIGWLNRHVVPIAAKIGSIRWLVALRDAFIAIMPAMMAGAVSTVLNVLIRDIPTQFKWMGIVDSMQWLIGINAMVWTGTLAILGLLFAFTFGYQLAVQYQVEPVTGGIVVLGAFIMSLPQNFTVALSSALGKGATKLITDAGGVVDGKNISMWGYFNFGKFFGSYGFF</sequence>
<evidence type="ECO:0000313" key="2">
    <source>
        <dbReference type="EMBL" id="EPC57775.1"/>
    </source>
</evidence>
<accession>A0A829GKD3</accession>
<dbReference type="GO" id="GO:0005886">
    <property type="term" value="C:plasma membrane"/>
    <property type="evidence" value="ECO:0007669"/>
    <property type="project" value="TreeGrafter"/>
</dbReference>
<evidence type="ECO:0000256" key="1">
    <source>
        <dbReference type="SAM" id="Phobius"/>
    </source>
</evidence>
<feature type="transmembrane region" description="Helical" evidence="1">
    <location>
        <begin position="107"/>
        <end position="129"/>
    </location>
</feature>
<reference evidence="2 3" key="1">
    <citation type="journal article" date="2013" name="PLoS ONE">
        <title>Lactobacillus paracasei comparative genomics: towards species pan-genome definition and exploitation of diversity.</title>
        <authorList>
            <person name="Smokvina T."/>
            <person name="Wels M."/>
            <person name="Polka J."/>
            <person name="Chervaux C."/>
            <person name="Brisse S."/>
            <person name="Boekhorst J."/>
            <person name="van Hylckama Vlieg J.E."/>
            <person name="Siezen R.J."/>
        </authorList>
    </citation>
    <scope>NUCLEOTIDE SEQUENCE [LARGE SCALE GENOMIC DNA]</scope>
    <source>
        <strain evidence="2 3">Lpp123</strain>
    </source>
</reference>
<keyword evidence="1" id="KW-0472">Membrane</keyword>
<keyword evidence="1" id="KW-0812">Transmembrane</keyword>
<feature type="transmembrane region" description="Helical" evidence="1">
    <location>
        <begin position="72"/>
        <end position="95"/>
    </location>
</feature>
<keyword evidence="1" id="KW-1133">Transmembrane helix</keyword>
<dbReference type="PANTHER" id="PTHR33989">
    <property type="match status" value="1"/>
</dbReference>
<feature type="transmembrane region" description="Helical" evidence="1">
    <location>
        <begin position="31"/>
        <end position="52"/>
    </location>
</feature>
<evidence type="ECO:0000313" key="3">
    <source>
        <dbReference type="Proteomes" id="UP000014316"/>
    </source>
</evidence>
<protein>
    <submittedName>
        <fullName evidence="2">PTS system cellobiose-specific transporter subunit IIC</fullName>
    </submittedName>
</protein>
<name>A0A829GKD3_LACPA</name>
<comment type="caution">
    <text evidence="2">The sequence shown here is derived from an EMBL/GenBank/DDBJ whole genome shotgun (WGS) entry which is preliminary data.</text>
</comment>
<gene>
    <name evidence="2" type="ORF">Lpp123_02674</name>
</gene>
<dbReference type="PANTHER" id="PTHR33989:SF4">
    <property type="entry name" value="PTS SYSTEM N,N'-DIACETYLCHITOBIOSE-SPECIFIC EIIC COMPONENT"/>
    <property type="match status" value="1"/>
</dbReference>
<dbReference type="GO" id="GO:1902815">
    <property type="term" value="P:N,N'-diacetylchitobiose import"/>
    <property type="evidence" value="ECO:0007669"/>
    <property type="project" value="TreeGrafter"/>
</dbReference>
<dbReference type="AlphaFoldDB" id="A0A829GKD3"/>
<feature type="non-terminal residue" evidence="2">
    <location>
        <position position="171"/>
    </location>
</feature>